<dbReference type="Pfam" id="PF13245">
    <property type="entry name" value="AAA_19"/>
    <property type="match status" value="1"/>
</dbReference>
<name>A0ABP5LK39_9ACTN</name>
<dbReference type="PANTHER" id="PTHR11070">
    <property type="entry name" value="UVRD / RECB / PCRA DNA HELICASE FAMILY MEMBER"/>
    <property type="match status" value="1"/>
</dbReference>
<feature type="region of interest" description="Disordered" evidence="1">
    <location>
        <begin position="959"/>
        <end position="980"/>
    </location>
</feature>
<dbReference type="SMART" id="SM00382">
    <property type="entry name" value="AAA"/>
    <property type="match status" value="1"/>
</dbReference>
<evidence type="ECO:0000256" key="1">
    <source>
        <dbReference type="SAM" id="MobiDB-lite"/>
    </source>
</evidence>
<dbReference type="Proteomes" id="UP001501020">
    <property type="component" value="Unassembled WGS sequence"/>
</dbReference>
<proteinExistence type="predicted"/>
<feature type="compositionally biased region" description="Low complexity" evidence="1">
    <location>
        <begin position="1843"/>
        <end position="1863"/>
    </location>
</feature>
<dbReference type="InterPro" id="IPR027417">
    <property type="entry name" value="P-loop_NTPase"/>
</dbReference>
<dbReference type="InterPro" id="IPR003593">
    <property type="entry name" value="AAA+_ATPase"/>
</dbReference>
<feature type="domain" description="AAA+ ATPase" evidence="2">
    <location>
        <begin position="447"/>
        <end position="794"/>
    </location>
</feature>
<dbReference type="PANTHER" id="PTHR11070:SF30">
    <property type="entry name" value="F-BOX DNA HELICASE 1"/>
    <property type="match status" value="1"/>
</dbReference>
<feature type="compositionally biased region" description="Pro residues" evidence="1">
    <location>
        <begin position="996"/>
        <end position="1005"/>
    </location>
</feature>
<feature type="compositionally biased region" description="Polar residues" evidence="1">
    <location>
        <begin position="1870"/>
        <end position="1885"/>
    </location>
</feature>
<feature type="region of interest" description="Disordered" evidence="1">
    <location>
        <begin position="1826"/>
        <end position="1905"/>
    </location>
</feature>
<feature type="compositionally biased region" description="Basic and acidic residues" evidence="1">
    <location>
        <begin position="959"/>
        <end position="969"/>
    </location>
</feature>
<feature type="region of interest" description="Disordered" evidence="1">
    <location>
        <begin position="1016"/>
        <end position="1059"/>
    </location>
</feature>
<dbReference type="Gene3D" id="3.40.50.300">
    <property type="entry name" value="P-loop containing nucleotide triphosphate hydrolases"/>
    <property type="match status" value="2"/>
</dbReference>
<feature type="region of interest" description="Disordered" evidence="1">
    <location>
        <begin position="1077"/>
        <end position="1142"/>
    </location>
</feature>
<feature type="compositionally biased region" description="Low complexity" evidence="1">
    <location>
        <begin position="312"/>
        <end position="323"/>
    </location>
</feature>
<dbReference type="EMBL" id="BAAAMR010000050">
    <property type="protein sequence ID" value="GAA2148768.1"/>
    <property type="molecule type" value="Genomic_DNA"/>
</dbReference>
<evidence type="ECO:0000313" key="3">
    <source>
        <dbReference type="EMBL" id="GAA2148768.1"/>
    </source>
</evidence>
<dbReference type="InterPro" id="IPR000212">
    <property type="entry name" value="DNA_helicase_UvrD/REP"/>
</dbReference>
<keyword evidence="4" id="KW-1185">Reference proteome</keyword>
<feature type="compositionally biased region" description="Low complexity" evidence="1">
    <location>
        <begin position="1125"/>
        <end position="1135"/>
    </location>
</feature>
<dbReference type="Gene3D" id="1.10.486.10">
    <property type="entry name" value="PCRA, domain 4"/>
    <property type="match status" value="1"/>
</dbReference>
<dbReference type="SUPFAM" id="SSF52540">
    <property type="entry name" value="P-loop containing nucleoside triphosphate hydrolases"/>
    <property type="match status" value="1"/>
</dbReference>
<feature type="compositionally biased region" description="Basic and acidic residues" evidence="1">
    <location>
        <begin position="1087"/>
        <end position="1098"/>
    </location>
</feature>
<feature type="region of interest" description="Disordered" evidence="1">
    <location>
        <begin position="988"/>
        <end position="1007"/>
    </location>
</feature>
<reference evidence="4" key="1">
    <citation type="journal article" date="2019" name="Int. J. Syst. Evol. Microbiol.">
        <title>The Global Catalogue of Microorganisms (GCM) 10K type strain sequencing project: providing services to taxonomists for standard genome sequencing and annotation.</title>
        <authorList>
            <consortium name="The Broad Institute Genomics Platform"/>
            <consortium name="The Broad Institute Genome Sequencing Center for Infectious Disease"/>
            <person name="Wu L."/>
            <person name="Ma J."/>
        </authorList>
    </citation>
    <scope>NUCLEOTIDE SEQUENCE [LARGE SCALE GENOMIC DNA]</scope>
    <source>
        <strain evidence="4">JCM 13850</strain>
    </source>
</reference>
<feature type="region of interest" description="Disordered" evidence="1">
    <location>
        <begin position="1301"/>
        <end position="1323"/>
    </location>
</feature>
<comment type="caution">
    <text evidence="3">The sequence shown here is derived from an EMBL/GenBank/DDBJ whole genome shotgun (WGS) entry which is preliminary data.</text>
</comment>
<feature type="compositionally biased region" description="Pro residues" evidence="1">
    <location>
        <begin position="1727"/>
        <end position="1744"/>
    </location>
</feature>
<dbReference type="RefSeq" id="WP_344272174.1">
    <property type="nucleotide sequence ID" value="NZ_BAAAMR010000050.1"/>
</dbReference>
<evidence type="ECO:0000259" key="2">
    <source>
        <dbReference type="SMART" id="SM00382"/>
    </source>
</evidence>
<feature type="compositionally biased region" description="Basic and acidic residues" evidence="1">
    <location>
        <begin position="1115"/>
        <end position="1124"/>
    </location>
</feature>
<feature type="region of interest" description="Disordered" evidence="1">
    <location>
        <begin position="1652"/>
        <end position="1761"/>
    </location>
</feature>
<accession>A0ABP5LK39</accession>
<gene>
    <name evidence="3" type="ORF">GCM10009727_51860</name>
</gene>
<feature type="compositionally biased region" description="Low complexity" evidence="1">
    <location>
        <begin position="1745"/>
        <end position="1761"/>
    </location>
</feature>
<feature type="compositionally biased region" description="Basic and acidic residues" evidence="1">
    <location>
        <begin position="1688"/>
        <end position="1699"/>
    </location>
</feature>
<feature type="region of interest" description="Disordered" evidence="1">
    <location>
        <begin position="301"/>
        <end position="340"/>
    </location>
</feature>
<evidence type="ECO:0000313" key="4">
    <source>
        <dbReference type="Proteomes" id="UP001501020"/>
    </source>
</evidence>
<protein>
    <recommendedName>
        <fullName evidence="2">AAA+ ATPase domain-containing protein</fullName>
    </recommendedName>
</protein>
<sequence length="1905" mass="204799">MNLEAQWALWSKPDGSYDEYRILDRAEGVFDRGEFLHILRQWSVGEPPAQRAGPGQLPWTTFSHVWKDGAPYIGIAVEKWTGRTDGAGRPVASTSYFAVPYDPAAIPFSYSALHRAVQDIDLPLDPDEPFTGRERLELDVPPHDPHELARLVIRHGFDRVTAAAASTLAGTVDITNTGRDHDHATRLEFLDAVTALLPRGLATDFSASTWATGPQHRVRMAFTRHARPGARELNWADPQPAPAHATREYLRLLAAATDGGTNVDRLAAVIDRLAADRAPRDFGNGARQALSSLQTAIRTAGRVQPARPAPAPSRAAPAAAVSQEGQDPMTVEPASDTAGASGYWSSRIHIEETPGAVRVTGTRFKGDPPEIRTALKTRGRAFSWDKAQQAWIYDRDPARVPEAADALRQVLADLDQQAAAQGLTTEPSKPRFPPTEQQAAIIEAVRQGQDVAVLALAGTGKTTTMRLIAEALPDKRITYLAFNRSIMEEAEAAMPRNVTAVTSHAIARRALNAGPMADKIRRARKTQRGRGSNTQRFARWPEEIAPIIGPRVGITGPSFINGQEYQPEDIAQMALATVKHYRISAEDQVSTENLPIAVQQNKELAPLVLRYAQVIWEDIASPDGELYFEDDDYRKIWIESRPVIDADIIIFDEAQDINPVLSKLVQRQPTQTIVVGDSYQSIYGFTGAVDALATWPADVVLPLTQSWRFGPQIAQLGNDVLRTLGADLELRGNPALDTRVGQVDNPDAVLTRTNAGAVAEVIDAMNDGKRVALVGGGKAIEDIAQAAIDLRSGRGTSHPELSRFRTWNEVIDAAENDPDGGRALQMFVRLVERYTPEGLIDTVADLVDEDSLDPTDPDALVVSTAHKAKGREWGSVRISGDFHGPTTDEETGDLVLPPAEERRLAYVTVTRPKVEIELGSLDWITNPAAAAQAAVARPAPAQEAAAQAQPAGQVLVAERPADERPEPTRPEPTPAPTPVLAMDERDAATVEGDPGPDFPPEPELPLDPLFDMPVPAAGTQGGIEAPRETMQPPIEAGPQPVPSPAASETAEPVSEPLVTQGVPDVRSEAVDAALVGAAPEPQPQASHVERSGEERPLDGDLASTVATPDGSTIEPPRDTVRSTEPEPVAAAGEPEQLAGGRRPHPITFTDPADLAPDAIVEGISQLGAWGVAAHAQQVLLLIDDRNGGQPVADIDRAATRFRALQTAIDQVYSELGSPEARRWMDEVHRELLWRASAPEVGFPYFDRETLADLAAPSRASAEPPQPRQPVAALDYHAEEEPSDADLQRGYEDLLASMAERVDRDLSSDDPTPGGPYTSPETTRVARAFEQLKRALADERPDNPVIAAINSAAARERVPAAHAAGTPLPLPTGLEPLHQPLRDADAHSSWYYDTPQWQQVKAVTTAFRNLADAIAAAPRGYLSEVANDVRTHGFLRMVGARVSRVISRAARAIAAGLEKAGLIDTPAWLSVQTLHTRSADFSDQLMGNLPPGWTVETLDNLNQTWKGLRARSGQALAARDAAEGLPAAGSTAAARSARARARAGISELRTALTAGPRAGGEVTGTRAWQRLSEVWDNALPALARAHQGILRFEDEAAEIGALRAAWMRTCELASATARHGMDRLEASSGDSHGAGWHALRLVRHVAELNIAHQRGDLPPEQTAPLGTYDLQTASRGPANAEPQQQNHPPRQEEGAERDTLRALSDPAENTSTPQQPIAHPTEREQARPPEPGPVPEPTVPRPAPDAAPAASPASFDPASRPFDPAWAQAEFLVGRPPRNEQAAQLYPQWERELARTTDPAVLQPITAKLEAYDAYTGPMTWSQWVADQREGNAAGTTPPPPARTPATRTSALPTGNAAAIAAAAFPRSVGKQLNTTRKSPQASLSTPPAAAPKPALGDRSPGGRGD</sequence>
<organism evidence="3 4">
    <name type="scientific">Actinomadura napierensis</name>
    <dbReference type="NCBI Taxonomy" id="267854"/>
    <lineage>
        <taxon>Bacteria</taxon>
        <taxon>Bacillati</taxon>
        <taxon>Actinomycetota</taxon>
        <taxon>Actinomycetes</taxon>
        <taxon>Streptosporangiales</taxon>
        <taxon>Thermomonosporaceae</taxon>
        <taxon>Actinomadura</taxon>
    </lineage>
</organism>